<dbReference type="GO" id="GO:0016787">
    <property type="term" value="F:hydrolase activity"/>
    <property type="evidence" value="ECO:0007669"/>
    <property type="project" value="UniProtKB-KW"/>
</dbReference>
<dbReference type="Proteomes" id="UP000241362">
    <property type="component" value="Unassembled WGS sequence"/>
</dbReference>
<name>A0A2T4J7G7_FUSBL</name>
<evidence type="ECO:0000256" key="1">
    <source>
        <dbReference type="ARBA" id="ARBA00022801"/>
    </source>
</evidence>
<dbReference type="InterPro" id="IPR029058">
    <property type="entry name" value="AB_hydrolase_fold"/>
</dbReference>
<reference evidence="3 4" key="1">
    <citation type="submission" date="2018-03" db="EMBL/GenBank/DDBJ databases">
        <title>Rhodobacter blasticus.</title>
        <authorList>
            <person name="Meyer T.E."/>
            <person name="Miller S."/>
            <person name="Lodha T."/>
            <person name="Gandham S."/>
            <person name="Chintalapati S."/>
            <person name="Chintalapati V.R."/>
        </authorList>
    </citation>
    <scope>NUCLEOTIDE SEQUENCE [LARGE SCALE GENOMIC DNA]</scope>
    <source>
        <strain evidence="3 4">DSM 2131</strain>
    </source>
</reference>
<dbReference type="SUPFAM" id="SSF53474">
    <property type="entry name" value="alpha/beta-Hydrolases"/>
    <property type="match status" value="1"/>
</dbReference>
<evidence type="ECO:0000313" key="4">
    <source>
        <dbReference type="Proteomes" id="UP000241362"/>
    </source>
</evidence>
<organism evidence="3 4">
    <name type="scientific">Fuscovulum blasticum DSM 2131</name>
    <dbReference type="NCBI Taxonomy" id="1188250"/>
    <lineage>
        <taxon>Bacteria</taxon>
        <taxon>Pseudomonadati</taxon>
        <taxon>Pseudomonadota</taxon>
        <taxon>Alphaproteobacteria</taxon>
        <taxon>Rhodobacterales</taxon>
        <taxon>Paracoccaceae</taxon>
        <taxon>Pseudogemmobacter</taxon>
    </lineage>
</organism>
<proteinExistence type="predicted"/>
<accession>A0A2T4J7G7</accession>
<keyword evidence="1 3" id="KW-0378">Hydrolase</keyword>
<keyword evidence="4" id="KW-1185">Reference proteome</keyword>
<feature type="domain" description="Alpha/beta hydrolase fold-3" evidence="2">
    <location>
        <begin position="75"/>
        <end position="179"/>
    </location>
</feature>
<gene>
    <name evidence="3" type="ORF">C5F44_12245</name>
</gene>
<dbReference type="Gene3D" id="3.40.50.1820">
    <property type="entry name" value="alpha/beta hydrolase"/>
    <property type="match status" value="1"/>
</dbReference>
<dbReference type="EMBL" id="PZKE01000011">
    <property type="protein sequence ID" value="PTE13813.1"/>
    <property type="molecule type" value="Genomic_DNA"/>
</dbReference>
<evidence type="ECO:0000259" key="2">
    <source>
        <dbReference type="Pfam" id="PF07859"/>
    </source>
</evidence>
<dbReference type="PANTHER" id="PTHR48081:SF33">
    <property type="entry name" value="KYNURENINE FORMAMIDASE"/>
    <property type="match status" value="1"/>
</dbReference>
<evidence type="ECO:0000313" key="3">
    <source>
        <dbReference type="EMBL" id="PTE13813.1"/>
    </source>
</evidence>
<protein>
    <submittedName>
        <fullName evidence="3">Alpha/beta hydrolase</fullName>
    </submittedName>
</protein>
<dbReference type="Pfam" id="PF07859">
    <property type="entry name" value="Abhydrolase_3"/>
    <property type="match status" value="1"/>
</dbReference>
<dbReference type="RefSeq" id="WP_107673821.1">
    <property type="nucleotide sequence ID" value="NZ_PZKE01000011.1"/>
</dbReference>
<dbReference type="InterPro" id="IPR050300">
    <property type="entry name" value="GDXG_lipolytic_enzyme"/>
</dbReference>
<dbReference type="PANTHER" id="PTHR48081">
    <property type="entry name" value="AB HYDROLASE SUPERFAMILY PROTEIN C4A8.06C"/>
    <property type="match status" value="1"/>
</dbReference>
<dbReference type="InterPro" id="IPR013094">
    <property type="entry name" value="AB_hydrolase_3"/>
</dbReference>
<sequence>MTNAPPAYAWPDPDRDYANGAFIAGADAYVPHWTAAAAAFRSAQGASARLDLPYGPGDQHRFDLFLPAESPRGCVVFVHGGYWMAFGREAWSHLAAGPLAQGWAVAMPSYTLAPAARIAEMTQEIAAACRSIATMVDGPLVVTGHSAGGHLSARMGCADIDAPVARVVPISPLSELGPLMATQMNTTLKLDMAEVAAESPARLPLRPGTRAHVWVGADERPAFLWQARVLSEEWGCGWTAAPGCHHFNVIDALADPASDLVALLTG</sequence>
<dbReference type="AlphaFoldDB" id="A0A2T4J7G7"/>
<comment type="caution">
    <text evidence="3">The sequence shown here is derived from an EMBL/GenBank/DDBJ whole genome shotgun (WGS) entry which is preliminary data.</text>
</comment>